<evidence type="ECO:0000259" key="14">
    <source>
        <dbReference type="PROSITE" id="PS50089"/>
    </source>
</evidence>
<evidence type="ECO:0000256" key="2">
    <source>
        <dbReference type="ARBA" id="ARBA00022723"/>
    </source>
</evidence>
<dbReference type="CDD" id="cd15541">
    <property type="entry name" value="PHD_TIF1_like"/>
    <property type="match status" value="1"/>
</dbReference>
<dbReference type="GO" id="GO:0000785">
    <property type="term" value="C:chromatin"/>
    <property type="evidence" value="ECO:0007669"/>
    <property type="project" value="TreeGrafter"/>
</dbReference>
<evidence type="ECO:0000256" key="7">
    <source>
        <dbReference type="ARBA" id="ARBA00023117"/>
    </source>
</evidence>
<reference evidence="16 17" key="1">
    <citation type="submission" date="2023-10" db="EMBL/GenBank/DDBJ databases">
        <title>Genomes of two closely related lineages of the louse Polyplax serrata with different host specificities.</title>
        <authorList>
            <person name="Martinu J."/>
            <person name="Tarabai H."/>
            <person name="Stefka J."/>
            <person name="Hypsa V."/>
        </authorList>
    </citation>
    <scope>NUCLEOTIDE SEQUENCE [LARGE SCALE GENOMIC DNA]</scope>
    <source>
        <strain evidence="16">HR10_N</strain>
    </source>
</reference>
<dbReference type="PROSITE" id="PS50089">
    <property type="entry name" value="ZF_RING_2"/>
    <property type="match status" value="1"/>
</dbReference>
<evidence type="ECO:0000259" key="12">
    <source>
        <dbReference type="PROSITE" id="PS50014"/>
    </source>
</evidence>
<evidence type="ECO:0000256" key="5">
    <source>
        <dbReference type="ARBA" id="ARBA00022833"/>
    </source>
</evidence>
<feature type="region of interest" description="Disordered" evidence="11">
    <location>
        <begin position="460"/>
        <end position="539"/>
    </location>
</feature>
<dbReference type="PANTHER" id="PTHR45915">
    <property type="entry name" value="TRANSCRIPTION INTERMEDIARY FACTOR"/>
    <property type="match status" value="1"/>
</dbReference>
<gene>
    <name evidence="16" type="ORF">RUM43_006638</name>
</gene>
<feature type="domain" description="B box-type" evidence="15">
    <location>
        <begin position="242"/>
        <end position="289"/>
    </location>
</feature>
<dbReference type="Gene3D" id="1.20.920.10">
    <property type="entry name" value="Bromodomain-like"/>
    <property type="match status" value="1"/>
</dbReference>
<evidence type="ECO:0008006" key="18">
    <source>
        <dbReference type="Google" id="ProtNLM"/>
    </source>
</evidence>
<dbReference type="InterPro" id="IPR013083">
    <property type="entry name" value="Znf_RING/FYVE/PHD"/>
</dbReference>
<dbReference type="PROSITE" id="PS01359">
    <property type="entry name" value="ZF_PHD_1"/>
    <property type="match status" value="1"/>
</dbReference>
<feature type="compositionally biased region" description="Pro residues" evidence="11">
    <location>
        <begin position="611"/>
        <end position="624"/>
    </location>
</feature>
<evidence type="ECO:0000313" key="17">
    <source>
        <dbReference type="Proteomes" id="UP001372834"/>
    </source>
</evidence>
<feature type="compositionally biased region" description="Low complexity" evidence="11">
    <location>
        <begin position="816"/>
        <end position="832"/>
    </location>
</feature>
<dbReference type="Pfam" id="PF22586">
    <property type="entry name" value="ANCHR-like_BBOX"/>
    <property type="match status" value="1"/>
</dbReference>
<evidence type="ECO:0000313" key="16">
    <source>
        <dbReference type="EMBL" id="KAK6626327.1"/>
    </source>
</evidence>
<dbReference type="SMART" id="SM00297">
    <property type="entry name" value="BROMO"/>
    <property type="match status" value="1"/>
</dbReference>
<dbReference type="FunFam" id="3.30.160.60:FF:000074">
    <property type="entry name" value="Tripartite motif containing 66"/>
    <property type="match status" value="1"/>
</dbReference>
<dbReference type="Gene3D" id="3.30.160.60">
    <property type="entry name" value="Classic Zinc Finger"/>
    <property type="match status" value="1"/>
</dbReference>
<dbReference type="InterPro" id="IPR001841">
    <property type="entry name" value="Znf_RING"/>
</dbReference>
<dbReference type="Pfam" id="PF00439">
    <property type="entry name" value="Bromodomain"/>
    <property type="match status" value="1"/>
</dbReference>
<evidence type="ECO:0000259" key="13">
    <source>
        <dbReference type="PROSITE" id="PS50016"/>
    </source>
</evidence>
<feature type="compositionally biased region" description="Polar residues" evidence="11">
    <location>
        <begin position="46"/>
        <end position="56"/>
    </location>
</feature>
<feature type="compositionally biased region" description="Low complexity" evidence="11">
    <location>
        <begin position="463"/>
        <end position="480"/>
    </location>
</feature>
<dbReference type="SUPFAM" id="SSF57845">
    <property type="entry name" value="B-box zinc-binding domain"/>
    <property type="match status" value="1"/>
</dbReference>
<dbReference type="InterPro" id="IPR019787">
    <property type="entry name" value="Znf_PHD-finger"/>
</dbReference>
<feature type="domain" description="Bromo" evidence="12">
    <location>
        <begin position="1011"/>
        <end position="1065"/>
    </location>
</feature>
<dbReference type="Pfam" id="PF00643">
    <property type="entry name" value="zf-B_box"/>
    <property type="match status" value="1"/>
</dbReference>
<keyword evidence="7 10" id="KW-0103">Bromodomain</keyword>
<dbReference type="SUPFAM" id="SSF47370">
    <property type="entry name" value="Bromodomain"/>
    <property type="match status" value="1"/>
</dbReference>
<feature type="region of interest" description="Disordered" evidence="11">
    <location>
        <begin position="803"/>
        <end position="843"/>
    </location>
</feature>
<dbReference type="SUPFAM" id="SSF57850">
    <property type="entry name" value="RING/U-box"/>
    <property type="match status" value="1"/>
</dbReference>
<name>A0AAN8NSD7_POLSC</name>
<feature type="region of interest" description="Disordered" evidence="11">
    <location>
        <begin position="1"/>
        <end position="68"/>
    </location>
</feature>
<feature type="compositionally biased region" description="Polar residues" evidence="11">
    <location>
        <begin position="1"/>
        <end position="11"/>
    </location>
</feature>
<dbReference type="CDD" id="cd19805">
    <property type="entry name" value="Bbox1_TIF1"/>
    <property type="match status" value="1"/>
</dbReference>
<dbReference type="GO" id="GO:0008270">
    <property type="term" value="F:zinc ion binding"/>
    <property type="evidence" value="ECO:0007669"/>
    <property type="project" value="UniProtKB-KW"/>
</dbReference>
<evidence type="ECO:0000256" key="9">
    <source>
        <dbReference type="PROSITE-ProRule" id="PRU00024"/>
    </source>
</evidence>
<dbReference type="Gene3D" id="3.30.40.10">
    <property type="entry name" value="Zinc/RING finger domain, C3HC4 (zinc finger)"/>
    <property type="match status" value="2"/>
</dbReference>
<protein>
    <recommendedName>
        <fullName evidence="18">E3 ubiquitin-protein ligase TRIM33</fullName>
    </recommendedName>
</protein>
<organism evidence="16 17">
    <name type="scientific">Polyplax serrata</name>
    <name type="common">Common mouse louse</name>
    <dbReference type="NCBI Taxonomy" id="468196"/>
    <lineage>
        <taxon>Eukaryota</taxon>
        <taxon>Metazoa</taxon>
        <taxon>Ecdysozoa</taxon>
        <taxon>Arthropoda</taxon>
        <taxon>Hexapoda</taxon>
        <taxon>Insecta</taxon>
        <taxon>Pterygota</taxon>
        <taxon>Neoptera</taxon>
        <taxon>Paraneoptera</taxon>
        <taxon>Psocodea</taxon>
        <taxon>Troctomorpha</taxon>
        <taxon>Phthiraptera</taxon>
        <taxon>Anoplura</taxon>
        <taxon>Polyplacidae</taxon>
        <taxon>Polyplax</taxon>
    </lineage>
</organism>
<feature type="compositionally biased region" description="Polar residues" evidence="11">
    <location>
        <begin position="481"/>
        <end position="529"/>
    </location>
</feature>
<dbReference type="Proteomes" id="UP001372834">
    <property type="component" value="Unassembled WGS sequence"/>
</dbReference>
<dbReference type="PANTHER" id="PTHR45915:SF6">
    <property type="entry name" value="E3 UBIQUITIN-PROTEIN LIGASE TRIM33"/>
    <property type="match status" value="1"/>
</dbReference>
<dbReference type="SMART" id="SM00502">
    <property type="entry name" value="BBC"/>
    <property type="match status" value="1"/>
</dbReference>
<dbReference type="GO" id="GO:0005634">
    <property type="term" value="C:nucleus"/>
    <property type="evidence" value="ECO:0007669"/>
    <property type="project" value="UniProtKB-SubCell"/>
</dbReference>
<dbReference type="CDD" id="cd19775">
    <property type="entry name" value="Bbox2_TIF1_C-VI"/>
    <property type="match status" value="1"/>
</dbReference>
<feature type="domain" description="B box-type" evidence="15">
    <location>
        <begin position="180"/>
        <end position="227"/>
    </location>
</feature>
<feature type="compositionally biased region" description="Low complexity" evidence="11">
    <location>
        <begin position="587"/>
        <end position="610"/>
    </location>
</feature>
<evidence type="ECO:0000259" key="15">
    <source>
        <dbReference type="PROSITE" id="PS50119"/>
    </source>
</evidence>
<evidence type="ECO:0000256" key="6">
    <source>
        <dbReference type="ARBA" id="ARBA00023054"/>
    </source>
</evidence>
<dbReference type="InterPro" id="IPR019786">
    <property type="entry name" value="Zinc_finger_PHD-type_CS"/>
</dbReference>
<keyword evidence="2" id="KW-0479">Metal-binding</keyword>
<evidence type="ECO:0000256" key="8">
    <source>
        <dbReference type="ARBA" id="ARBA00023242"/>
    </source>
</evidence>
<keyword evidence="8" id="KW-0539">Nucleus</keyword>
<dbReference type="PROSITE" id="PS50014">
    <property type="entry name" value="BROMODOMAIN_2"/>
    <property type="match status" value="1"/>
</dbReference>
<dbReference type="SMART" id="SM00184">
    <property type="entry name" value="RING"/>
    <property type="match status" value="2"/>
</dbReference>
<dbReference type="SUPFAM" id="SSF57903">
    <property type="entry name" value="FYVE/PHD zinc finger"/>
    <property type="match status" value="1"/>
</dbReference>
<evidence type="ECO:0000256" key="4">
    <source>
        <dbReference type="ARBA" id="ARBA00022771"/>
    </source>
</evidence>
<dbReference type="SMART" id="SM00249">
    <property type="entry name" value="PHD"/>
    <property type="match status" value="1"/>
</dbReference>
<evidence type="ECO:0000256" key="10">
    <source>
        <dbReference type="PROSITE-ProRule" id="PRU00035"/>
    </source>
</evidence>
<evidence type="ECO:0000256" key="1">
    <source>
        <dbReference type="ARBA" id="ARBA00004123"/>
    </source>
</evidence>
<feature type="domain" description="PHD-type" evidence="13">
    <location>
        <begin position="910"/>
        <end position="959"/>
    </location>
</feature>
<accession>A0AAN8NSD7</accession>
<feature type="domain" description="RING-type" evidence="14">
    <location>
        <begin position="95"/>
        <end position="148"/>
    </location>
</feature>
<dbReference type="EMBL" id="JAWJWE010000037">
    <property type="protein sequence ID" value="KAK6626327.1"/>
    <property type="molecule type" value="Genomic_DNA"/>
</dbReference>
<dbReference type="InterPro" id="IPR000315">
    <property type="entry name" value="Znf_B-box"/>
</dbReference>
<proteinExistence type="predicted"/>
<keyword evidence="5" id="KW-0862">Zinc</keyword>
<evidence type="ECO:0000256" key="11">
    <source>
        <dbReference type="SAM" id="MobiDB-lite"/>
    </source>
</evidence>
<dbReference type="PRINTS" id="PR00503">
    <property type="entry name" value="BROMODOMAIN"/>
</dbReference>
<evidence type="ECO:0000256" key="3">
    <source>
        <dbReference type="ARBA" id="ARBA00022737"/>
    </source>
</evidence>
<dbReference type="SMART" id="SM00336">
    <property type="entry name" value="BBOX"/>
    <property type="match status" value="2"/>
</dbReference>
<dbReference type="InterPro" id="IPR036427">
    <property type="entry name" value="Bromodomain-like_sf"/>
</dbReference>
<dbReference type="InterPro" id="IPR001965">
    <property type="entry name" value="Znf_PHD"/>
</dbReference>
<keyword evidence="4 9" id="KW-0863">Zinc-finger</keyword>
<comment type="caution">
    <text evidence="16">The sequence shown here is derived from an EMBL/GenBank/DDBJ whole genome shotgun (WGS) entry which is preliminary data.</text>
</comment>
<dbReference type="PROSITE" id="PS50119">
    <property type="entry name" value="ZF_BBOX"/>
    <property type="match status" value="2"/>
</dbReference>
<dbReference type="AlphaFoldDB" id="A0AAN8NSD7"/>
<dbReference type="InterPro" id="IPR001487">
    <property type="entry name" value="Bromodomain"/>
</dbReference>
<keyword evidence="6" id="KW-0175">Coiled coil</keyword>
<dbReference type="InterPro" id="IPR003649">
    <property type="entry name" value="Bbox_C"/>
</dbReference>
<dbReference type="Pfam" id="PF00628">
    <property type="entry name" value="PHD"/>
    <property type="match status" value="1"/>
</dbReference>
<dbReference type="InterPro" id="IPR011011">
    <property type="entry name" value="Znf_FYVE_PHD"/>
</dbReference>
<dbReference type="PROSITE" id="PS50016">
    <property type="entry name" value="ZF_PHD_2"/>
    <property type="match status" value="1"/>
</dbReference>
<sequence>MEGLEQTNLPASITIEPVVPSLIKQERTDSQNGSPPPESEDPVGNDDSTANTTTAEDSPEENIPLGDSKCGDLVLDKTCEEPDEPSSNPWTRVKCIFCHQILSPSYQPKLLECLHAACSGCVNSKMQEQEQTDGDVIAESSIECPTCNVICTSQNVIDNQFLLETDTDVESGASEPIVKNQDVKCSSCSDNAPATSWCVECAEFICDSCVQAHQRLKITKDHTIKAKEEAESEAQSLTTTSNKIIYCSLHPQEQLSLFCEICDKLTCRDCQLSGHRDHRYKFIHEIASETRSVITGLLSEVSYKRVLLKSAMKVIDDRQNLIADKKKVLVKEITQMVVRLTNTINARGKQLVLRLNEVCDTKQKTLSEKKEALEQLSLLTDHCIDFVNNALGKGSDMALLYSKKSVTTHLQRIKSRRADIPNPEIPVRISLAFEKVPELIRVVSSIGSIVVDGRVYPSRTIDQSPQPAQGQQIQSGQQPSLPTQAGQTAQGPASAKPSTKTDLSSPPQVPTSFISPPSQCLGQMRSPTPTVTPPLGRSNRVSPIGAITHQVSDAPSPWHLSMKVVFPHVDMSMPGQGYGLQQSNFASHSQMPMSPQHQQPQISISPHALHGPPPPPLLPGPQPPHMGGNMPISNQSPMQPMGIPPHLTVGMRHPNPTQQVTSSTHPSSDPNIRNLLQQAPNIQPIYGSGGQVYRVNVNLNSNAGQYKNQQNYQQNQMVHPLNRIHQNNVYNMQSQNLVQQIRNTMRNQQQQVPPPPPPPYNQVQATAGPQWHIPQQQGSYHSSRPTPQSVSIDESFKIHLKTQNNSQVSGNGEMRTGTSSSSVTSSMSKTPSPGTSKEDPNLRMDKFCQDSVNDLMATIAKLDSNGIEVIPEIGKQTADSLVDSSTPGYCSSMQQNAVKASEAVKEDSNEDWCAVCMDGGELICCDNCPKVFHVNCHIPALKTIPGETETWQCLLCTDVANLVPPDPETAKRRRCLSYKERKLAERLVLELYCQYESSLHFRELVRQDDTEYHEKIKRPMALEVVKRKLDPDDVEHYSSLADVISDVRRIFKNAKIYNPRESQVYQDAKLLEEFFERLLTRWLPDYAFDQHVSDEEQPTGRKYRRMEIIGNNDE</sequence>
<feature type="region of interest" description="Disordered" evidence="11">
    <location>
        <begin position="577"/>
        <end position="628"/>
    </location>
</feature>
<comment type="subcellular location">
    <subcellularLocation>
        <location evidence="1">Nucleus</location>
    </subcellularLocation>
</comment>
<keyword evidence="3" id="KW-0677">Repeat</keyword>
<feature type="region of interest" description="Disordered" evidence="11">
    <location>
        <begin position="745"/>
        <end position="765"/>
    </location>
</feature>